<dbReference type="HAMAP" id="MF_01113">
    <property type="entry name" value="DNApol_IV"/>
    <property type="match status" value="1"/>
</dbReference>
<evidence type="ECO:0000256" key="10">
    <source>
        <dbReference type="ARBA" id="ARBA00022842"/>
    </source>
</evidence>
<organism evidence="17">
    <name type="scientific">candidate division WS2 bacterium ADurb.Bin280</name>
    <dbReference type="NCBI Taxonomy" id="1852829"/>
    <lineage>
        <taxon>Bacteria</taxon>
        <taxon>candidate division WS2</taxon>
    </lineage>
</organism>
<keyword evidence="13 15" id="KW-0234">DNA repair</keyword>
<keyword evidence="3 15" id="KW-0515">Mutator protein</keyword>
<dbReference type="Proteomes" id="UP000485367">
    <property type="component" value="Unassembled WGS sequence"/>
</dbReference>
<comment type="catalytic activity">
    <reaction evidence="14 15">
        <text>DNA(n) + a 2'-deoxyribonucleoside 5'-triphosphate = DNA(n+1) + diphosphate</text>
        <dbReference type="Rhea" id="RHEA:22508"/>
        <dbReference type="Rhea" id="RHEA-COMP:17339"/>
        <dbReference type="Rhea" id="RHEA-COMP:17340"/>
        <dbReference type="ChEBI" id="CHEBI:33019"/>
        <dbReference type="ChEBI" id="CHEBI:61560"/>
        <dbReference type="ChEBI" id="CHEBI:173112"/>
        <dbReference type="EC" id="2.7.7.7"/>
    </reaction>
</comment>
<evidence type="ECO:0000256" key="13">
    <source>
        <dbReference type="ARBA" id="ARBA00023204"/>
    </source>
</evidence>
<evidence type="ECO:0000259" key="16">
    <source>
        <dbReference type="PROSITE" id="PS50173"/>
    </source>
</evidence>
<keyword evidence="8 15" id="KW-0479">Metal-binding</keyword>
<dbReference type="GO" id="GO:0009432">
    <property type="term" value="P:SOS response"/>
    <property type="evidence" value="ECO:0007669"/>
    <property type="project" value="TreeGrafter"/>
</dbReference>
<dbReference type="GO" id="GO:0006281">
    <property type="term" value="P:DNA repair"/>
    <property type="evidence" value="ECO:0007669"/>
    <property type="project" value="UniProtKB-UniRule"/>
</dbReference>
<evidence type="ECO:0000256" key="6">
    <source>
        <dbReference type="ARBA" id="ARBA00022695"/>
    </source>
</evidence>
<evidence type="ECO:0000256" key="4">
    <source>
        <dbReference type="ARBA" id="ARBA00022490"/>
    </source>
</evidence>
<evidence type="ECO:0000256" key="1">
    <source>
        <dbReference type="ARBA" id="ARBA00004496"/>
    </source>
</evidence>
<dbReference type="SUPFAM" id="SSF56672">
    <property type="entry name" value="DNA/RNA polymerases"/>
    <property type="match status" value="1"/>
</dbReference>
<evidence type="ECO:0000256" key="14">
    <source>
        <dbReference type="ARBA" id="ARBA00049244"/>
    </source>
</evidence>
<keyword evidence="12 15" id="KW-0238">DNA-binding</keyword>
<keyword evidence="6 15" id="KW-0548">Nucleotidyltransferase</keyword>
<evidence type="ECO:0000256" key="2">
    <source>
        <dbReference type="ARBA" id="ARBA00010945"/>
    </source>
</evidence>
<reference evidence="17" key="1">
    <citation type="submission" date="2017-02" db="EMBL/GenBank/DDBJ databases">
        <title>Delving into the versatile metabolic prowess of the omnipresent phylum Bacteroidetes.</title>
        <authorList>
            <person name="Nobu M.K."/>
            <person name="Mei R."/>
            <person name="Narihiro T."/>
            <person name="Kuroda K."/>
            <person name="Liu W.-T."/>
        </authorList>
    </citation>
    <scope>NUCLEOTIDE SEQUENCE</scope>
    <source>
        <strain evidence="17">ADurb.Bin280</strain>
    </source>
</reference>
<feature type="site" description="Substrate discrimination" evidence="15">
    <location>
        <position position="26"/>
    </location>
</feature>
<keyword evidence="9 15" id="KW-0227">DNA damage</keyword>
<comment type="cofactor">
    <cofactor evidence="15">
        <name>Mg(2+)</name>
        <dbReference type="ChEBI" id="CHEBI:18420"/>
    </cofactor>
    <text evidence="15">Binds 2 magnesium ions per subunit.</text>
</comment>
<evidence type="ECO:0000256" key="11">
    <source>
        <dbReference type="ARBA" id="ARBA00022932"/>
    </source>
</evidence>
<dbReference type="InterPro" id="IPR053848">
    <property type="entry name" value="IMS_HHH_1"/>
</dbReference>
<keyword evidence="4 15" id="KW-0963">Cytoplasm</keyword>
<evidence type="ECO:0000256" key="9">
    <source>
        <dbReference type="ARBA" id="ARBA00022763"/>
    </source>
</evidence>
<dbReference type="InterPro" id="IPR022880">
    <property type="entry name" value="DNApol_IV"/>
</dbReference>
<evidence type="ECO:0000256" key="15">
    <source>
        <dbReference type="HAMAP-Rule" id="MF_01113"/>
    </source>
</evidence>
<comment type="caution">
    <text evidence="17">The sequence shown here is derived from an EMBL/GenBank/DDBJ whole genome shotgun (WGS) entry which is preliminary data.</text>
</comment>
<dbReference type="GO" id="GO:0042276">
    <property type="term" value="P:error-prone translesion synthesis"/>
    <property type="evidence" value="ECO:0007669"/>
    <property type="project" value="TreeGrafter"/>
</dbReference>
<dbReference type="PROSITE" id="PS50173">
    <property type="entry name" value="UMUC"/>
    <property type="match status" value="1"/>
</dbReference>
<dbReference type="InterPro" id="IPR043128">
    <property type="entry name" value="Rev_trsase/Diguanyl_cyclase"/>
</dbReference>
<protein>
    <recommendedName>
        <fullName evidence="15">DNA polymerase IV</fullName>
        <shortName evidence="15">Pol IV</shortName>
        <ecNumber evidence="15">2.7.7.7</ecNumber>
    </recommendedName>
</protein>
<dbReference type="Pfam" id="PF21999">
    <property type="entry name" value="IMS_HHH_1"/>
    <property type="match status" value="1"/>
</dbReference>
<dbReference type="GO" id="GO:0000287">
    <property type="term" value="F:magnesium ion binding"/>
    <property type="evidence" value="ECO:0007669"/>
    <property type="project" value="UniProtKB-UniRule"/>
</dbReference>
<keyword evidence="10 15" id="KW-0460">Magnesium</keyword>
<dbReference type="AlphaFoldDB" id="A0A1V5SFS3"/>
<keyword evidence="5 15" id="KW-0808">Transferase</keyword>
<evidence type="ECO:0000256" key="12">
    <source>
        <dbReference type="ARBA" id="ARBA00023125"/>
    </source>
</evidence>
<evidence type="ECO:0000256" key="5">
    <source>
        <dbReference type="ARBA" id="ARBA00022679"/>
    </source>
</evidence>
<dbReference type="Gene3D" id="3.30.1490.100">
    <property type="entry name" value="DNA polymerase, Y-family, little finger domain"/>
    <property type="match status" value="1"/>
</dbReference>
<name>A0A1V5SFS3_9BACT</name>
<dbReference type="GO" id="GO:0003684">
    <property type="term" value="F:damaged DNA binding"/>
    <property type="evidence" value="ECO:0007669"/>
    <property type="project" value="InterPro"/>
</dbReference>
<dbReference type="EC" id="2.7.7.7" evidence="15"/>
<dbReference type="Pfam" id="PF11799">
    <property type="entry name" value="IMS_C"/>
    <property type="match status" value="1"/>
</dbReference>
<dbReference type="InterPro" id="IPR050116">
    <property type="entry name" value="DNA_polymerase-Y"/>
</dbReference>
<keyword evidence="11 15" id="KW-0239">DNA-directed DNA polymerase</keyword>
<dbReference type="EMBL" id="MWBO01000006">
    <property type="protein sequence ID" value="OQA53305.1"/>
    <property type="molecule type" value="Genomic_DNA"/>
</dbReference>
<dbReference type="GO" id="GO:0006261">
    <property type="term" value="P:DNA-templated DNA replication"/>
    <property type="evidence" value="ECO:0007669"/>
    <property type="project" value="UniProtKB-UniRule"/>
</dbReference>
<comment type="subunit">
    <text evidence="15">Monomer.</text>
</comment>
<evidence type="ECO:0000256" key="8">
    <source>
        <dbReference type="ARBA" id="ARBA00022723"/>
    </source>
</evidence>
<comment type="similarity">
    <text evidence="2 15">Belongs to the DNA polymerase type-Y family.</text>
</comment>
<dbReference type="Gene3D" id="3.30.70.270">
    <property type="match status" value="1"/>
</dbReference>
<gene>
    <name evidence="15 17" type="primary">dinB</name>
    <name evidence="17" type="ORF">BWY43_00076</name>
</gene>
<evidence type="ECO:0000313" key="17">
    <source>
        <dbReference type="EMBL" id="OQA53305.1"/>
    </source>
</evidence>
<dbReference type="GO" id="GO:0003887">
    <property type="term" value="F:DNA-directed DNA polymerase activity"/>
    <property type="evidence" value="ECO:0007669"/>
    <property type="project" value="UniProtKB-UniRule"/>
</dbReference>
<dbReference type="InterPro" id="IPR043502">
    <property type="entry name" value="DNA/RNA_pol_sf"/>
</dbReference>
<sequence>MGARRIFFLIQMNDRIIAHIDMNSYFASVEQQARPALRGRPMAVVGPSKRSIIIAASIEAKKLGIKTGTQIKDALAICPRLPLIKADCQKYEALSREFIEIFISKTPQVEIFSIDEAFLDLSDCVSNSEEAKILVGEIKQEISQRLGKYIKCSCGIATNKFIAKLASEAKKPDGLTIVETGEEIQFLDQFELDEACGIGNRIKERLNRMGVESFKDLRRVNQTTLTLIFNSYGLKLFNIARGIDREPVKPYYLVTKPKSISRSKTLSFNTFDKNLIDKVALFFCQDIACELKNKGLVCGQIGIYLRFQDFSGFAKTQRIKAPTDLATNLHFFAKKTLGNLVLKNSVRKIGVWCSSLKENNGQLSLCPKFETKRKIEIISEQINSKYGKKTTCFASTVGLNFSPSPSYGFKKDLLS</sequence>
<evidence type="ECO:0000256" key="7">
    <source>
        <dbReference type="ARBA" id="ARBA00022705"/>
    </source>
</evidence>
<feature type="binding site" evidence="15">
    <location>
        <position position="21"/>
    </location>
    <ligand>
        <name>Mg(2+)</name>
        <dbReference type="ChEBI" id="CHEBI:18420"/>
    </ligand>
</feature>
<feature type="binding site" evidence="15">
    <location>
        <position position="115"/>
    </location>
    <ligand>
        <name>Mg(2+)</name>
        <dbReference type="ChEBI" id="CHEBI:18420"/>
    </ligand>
</feature>
<proteinExistence type="inferred from homology"/>
<dbReference type="PANTHER" id="PTHR11076:SF33">
    <property type="entry name" value="DNA POLYMERASE KAPPA"/>
    <property type="match status" value="1"/>
</dbReference>
<dbReference type="InterPro" id="IPR017961">
    <property type="entry name" value="DNA_pol_Y-fam_little_finger"/>
</dbReference>
<feature type="active site" evidence="15">
    <location>
        <position position="116"/>
    </location>
</feature>
<dbReference type="SUPFAM" id="SSF100879">
    <property type="entry name" value="Lesion bypass DNA polymerase (Y-family), little finger domain"/>
    <property type="match status" value="1"/>
</dbReference>
<dbReference type="CDD" id="cd03586">
    <property type="entry name" value="PolY_Pol_IV_kappa"/>
    <property type="match status" value="1"/>
</dbReference>
<keyword evidence="7 15" id="KW-0235">DNA replication</keyword>
<dbReference type="GO" id="GO:0005829">
    <property type="term" value="C:cytosol"/>
    <property type="evidence" value="ECO:0007669"/>
    <property type="project" value="TreeGrafter"/>
</dbReference>
<dbReference type="InterPro" id="IPR036775">
    <property type="entry name" value="DNA_pol_Y-fam_lit_finger_sf"/>
</dbReference>
<dbReference type="Gene3D" id="1.10.150.20">
    <property type="entry name" value="5' to 3' exonuclease, C-terminal subdomain"/>
    <property type="match status" value="1"/>
</dbReference>
<feature type="domain" description="UmuC" evidence="16">
    <location>
        <begin position="17"/>
        <end position="199"/>
    </location>
</feature>
<dbReference type="InterPro" id="IPR001126">
    <property type="entry name" value="UmuC"/>
</dbReference>
<dbReference type="Pfam" id="PF00817">
    <property type="entry name" value="IMS"/>
    <property type="match status" value="1"/>
</dbReference>
<dbReference type="Gene3D" id="3.40.1170.60">
    <property type="match status" value="1"/>
</dbReference>
<comment type="subcellular location">
    <subcellularLocation>
        <location evidence="1 15">Cytoplasm</location>
    </subcellularLocation>
</comment>
<evidence type="ECO:0000256" key="3">
    <source>
        <dbReference type="ARBA" id="ARBA00022457"/>
    </source>
</evidence>
<accession>A0A1V5SFS3</accession>
<comment type="function">
    <text evidence="15">Poorly processive, error-prone DNA polymerase involved in untargeted mutagenesis. Copies undamaged DNA at stalled replication forks, which arise in vivo from mismatched or misaligned primer ends. These misaligned primers can be extended by PolIV. Exhibits no 3'-5' exonuclease (proofreading) activity. May be involved in translesional synthesis, in conjunction with the beta clamp from PolIII.</text>
</comment>
<dbReference type="PANTHER" id="PTHR11076">
    <property type="entry name" value="DNA REPAIR POLYMERASE UMUC / TRANSFERASE FAMILY MEMBER"/>
    <property type="match status" value="1"/>
</dbReference>